<organism evidence="1 2">
    <name type="scientific">Acaulospora morrowiae</name>
    <dbReference type="NCBI Taxonomy" id="94023"/>
    <lineage>
        <taxon>Eukaryota</taxon>
        <taxon>Fungi</taxon>
        <taxon>Fungi incertae sedis</taxon>
        <taxon>Mucoromycota</taxon>
        <taxon>Glomeromycotina</taxon>
        <taxon>Glomeromycetes</taxon>
        <taxon>Diversisporales</taxon>
        <taxon>Acaulosporaceae</taxon>
        <taxon>Acaulospora</taxon>
    </lineage>
</organism>
<gene>
    <name evidence="1" type="ORF">AMORRO_LOCUS9831</name>
</gene>
<dbReference type="AlphaFoldDB" id="A0A9N9DT91"/>
<dbReference type="OrthoDB" id="2420101at2759"/>
<protein>
    <submittedName>
        <fullName evidence="1">16151_t:CDS:1</fullName>
    </submittedName>
</protein>
<keyword evidence="2" id="KW-1185">Reference proteome</keyword>
<name>A0A9N9DT91_9GLOM</name>
<evidence type="ECO:0000313" key="1">
    <source>
        <dbReference type="EMBL" id="CAG8648122.1"/>
    </source>
</evidence>
<comment type="caution">
    <text evidence="1">The sequence shown here is derived from an EMBL/GenBank/DDBJ whole genome shotgun (WGS) entry which is preliminary data.</text>
</comment>
<evidence type="ECO:0000313" key="2">
    <source>
        <dbReference type="Proteomes" id="UP000789342"/>
    </source>
</evidence>
<feature type="non-terminal residue" evidence="1">
    <location>
        <position position="1"/>
    </location>
</feature>
<dbReference type="Proteomes" id="UP000789342">
    <property type="component" value="Unassembled WGS sequence"/>
</dbReference>
<sequence>HHRIEENSHGILINCSDHLLTSFSIFTSDLRIMREHIVKAIEQYIDKHYDRIREHVDRNLEKLKEVVVEKLPDHVLEFIKKHADDGDGHETMMESIFQVMSSMADQLTDDYKEDLRIVTREHLDEVTVDSTDHLTGVVVDESKKAVREVTSKDDDGESWWKNIDLSFLKGGKDGIIAKILELIRHPIHHASGDINKSISQRVPDKAKSKLYEKFGLKVEKKVEYEVQEEVHDRGISKKHHFTKVLGTIMGGEEGGSGGGGGGMRKSFIDKIFEKIPEKIETVLIPHFQEFEEKLMEHLKIEMHENIFKDDNFLHGMKGLIGKFGDKDGDGKNDFIEGVSNAMESFFHKKKK</sequence>
<reference evidence="1" key="1">
    <citation type="submission" date="2021-06" db="EMBL/GenBank/DDBJ databases">
        <authorList>
            <person name="Kallberg Y."/>
            <person name="Tangrot J."/>
            <person name="Rosling A."/>
        </authorList>
    </citation>
    <scope>NUCLEOTIDE SEQUENCE</scope>
    <source>
        <strain evidence="1">CL551</strain>
    </source>
</reference>
<accession>A0A9N9DT91</accession>
<dbReference type="EMBL" id="CAJVPV010010113">
    <property type="protein sequence ID" value="CAG8648122.1"/>
    <property type="molecule type" value="Genomic_DNA"/>
</dbReference>
<proteinExistence type="predicted"/>